<keyword evidence="3" id="KW-0547">Nucleotide-binding</keyword>
<sequence>MKRTYLSFTEACLSISGNVILQNVTQSILLDGVLILRGRNGAGKTTLLKALLGLVKPQKGKVSVSFEPSCKKRPVLGYMPQKVGQAAAMLPVISHVVASLEGHCWGISFSKTRQKRALELLELTGAGFLADRPLGVLSGGERQRVALAQALASKPDVLILDEPLAALDQQARQESLELFGQLREKLGLNFIMTSHETLPLEGLSYPIQEIRLEKGRIYVEL</sequence>
<evidence type="ECO:0000256" key="3">
    <source>
        <dbReference type="ARBA" id="ARBA00022741"/>
    </source>
</evidence>
<evidence type="ECO:0000256" key="2">
    <source>
        <dbReference type="ARBA" id="ARBA00022448"/>
    </source>
</evidence>
<evidence type="ECO:0000256" key="4">
    <source>
        <dbReference type="ARBA" id="ARBA00022840"/>
    </source>
</evidence>
<proteinExistence type="inferred from homology"/>
<organism evidence="8 9">
    <name type="scientific">Aristophania vespae</name>
    <dbReference type="NCBI Taxonomy" id="2697033"/>
    <lineage>
        <taxon>Bacteria</taxon>
        <taxon>Pseudomonadati</taxon>
        <taxon>Pseudomonadota</taxon>
        <taxon>Alphaproteobacteria</taxon>
        <taxon>Acetobacterales</taxon>
        <taxon>Acetobacteraceae</taxon>
        <taxon>Aristophania</taxon>
    </lineage>
</organism>
<protein>
    <submittedName>
        <fullName evidence="8">ATP-binding cassette domain-containing protein</fullName>
    </submittedName>
</protein>
<dbReference type="Gene3D" id="3.40.50.300">
    <property type="entry name" value="P-loop containing nucleotide triphosphate hydrolases"/>
    <property type="match status" value="1"/>
</dbReference>
<evidence type="ECO:0000259" key="7">
    <source>
        <dbReference type="PROSITE" id="PS50893"/>
    </source>
</evidence>
<dbReference type="EMBL" id="CP047652">
    <property type="protein sequence ID" value="QHI96245.1"/>
    <property type="molecule type" value="Genomic_DNA"/>
</dbReference>
<evidence type="ECO:0000256" key="1">
    <source>
        <dbReference type="ARBA" id="ARBA00005417"/>
    </source>
</evidence>
<dbReference type="Proteomes" id="UP000463975">
    <property type="component" value="Chromosome"/>
</dbReference>
<dbReference type="RefSeq" id="WP_160619317.1">
    <property type="nucleotide sequence ID" value="NZ_CP047652.1"/>
</dbReference>
<gene>
    <name evidence="8" type="ORF">GT348_08425</name>
</gene>
<dbReference type="PROSITE" id="PS50893">
    <property type="entry name" value="ABC_TRANSPORTER_2"/>
    <property type="match status" value="1"/>
</dbReference>
<dbReference type="KEGG" id="bomb:GT348_08425"/>
<reference evidence="8 9" key="1">
    <citation type="submission" date="2020-01" db="EMBL/GenBank/DDBJ databases">
        <title>Genome sequencing of strain KACC 21507.</title>
        <authorList>
            <person name="Heo J."/>
            <person name="Kim S.-J."/>
            <person name="Kim J.-S."/>
            <person name="Hong S.-B."/>
            <person name="Kwon S.-W."/>
        </authorList>
    </citation>
    <scope>NUCLEOTIDE SEQUENCE [LARGE SCALE GENOMIC DNA]</scope>
    <source>
        <strain evidence="8 9">KACC 21507</strain>
    </source>
</reference>
<dbReference type="InterPro" id="IPR017871">
    <property type="entry name" value="ABC_transporter-like_CS"/>
</dbReference>
<dbReference type="PANTHER" id="PTHR42734">
    <property type="entry name" value="METAL TRANSPORT SYSTEM ATP-BINDING PROTEIN TM_0124-RELATED"/>
    <property type="match status" value="1"/>
</dbReference>
<evidence type="ECO:0000256" key="6">
    <source>
        <dbReference type="ARBA" id="ARBA00023065"/>
    </source>
</evidence>
<evidence type="ECO:0000313" key="9">
    <source>
        <dbReference type="Proteomes" id="UP000463975"/>
    </source>
</evidence>
<dbReference type="Pfam" id="PF00005">
    <property type="entry name" value="ABC_tran"/>
    <property type="match status" value="1"/>
</dbReference>
<dbReference type="PROSITE" id="PS00211">
    <property type="entry name" value="ABC_TRANSPORTER_1"/>
    <property type="match status" value="1"/>
</dbReference>
<evidence type="ECO:0000313" key="8">
    <source>
        <dbReference type="EMBL" id="QHI96245.1"/>
    </source>
</evidence>
<dbReference type="AlphaFoldDB" id="A0A6P1NC40"/>
<dbReference type="PANTHER" id="PTHR42734:SF17">
    <property type="entry name" value="METAL TRANSPORT SYSTEM ATP-BINDING PROTEIN TM_0124-RELATED"/>
    <property type="match status" value="1"/>
</dbReference>
<dbReference type="InterPro" id="IPR050153">
    <property type="entry name" value="Metal_Ion_Import_ABC"/>
</dbReference>
<dbReference type="GO" id="GO:0016887">
    <property type="term" value="F:ATP hydrolysis activity"/>
    <property type="evidence" value="ECO:0007669"/>
    <property type="project" value="InterPro"/>
</dbReference>
<dbReference type="GO" id="GO:0006829">
    <property type="term" value="P:zinc ion transport"/>
    <property type="evidence" value="ECO:0007669"/>
    <property type="project" value="UniProtKB-KW"/>
</dbReference>
<keyword evidence="6" id="KW-0406">Ion transport</keyword>
<dbReference type="InterPro" id="IPR003439">
    <property type="entry name" value="ABC_transporter-like_ATP-bd"/>
</dbReference>
<keyword evidence="5" id="KW-0864">Zinc transport</keyword>
<dbReference type="SMART" id="SM00382">
    <property type="entry name" value="AAA"/>
    <property type="match status" value="1"/>
</dbReference>
<keyword evidence="2" id="KW-0813">Transport</keyword>
<keyword evidence="9" id="KW-1185">Reference proteome</keyword>
<accession>A0A6P1NC40</accession>
<comment type="similarity">
    <text evidence="1">Belongs to the ABC transporter superfamily.</text>
</comment>
<evidence type="ECO:0000256" key="5">
    <source>
        <dbReference type="ARBA" id="ARBA00022906"/>
    </source>
</evidence>
<dbReference type="GO" id="GO:0005524">
    <property type="term" value="F:ATP binding"/>
    <property type="evidence" value="ECO:0007669"/>
    <property type="project" value="UniProtKB-KW"/>
</dbReference>
<keyword evidence="4 8" id="KW-0067">ATP-binding</keyword>
<keyword evidence="5" id="KW-0862">Zinc</keyword>
<feature type="domain" description="ABC transporter" evidence="7">
    <location>
        <begin position="1"/>
        <end position="221"/>
    </location>
</feature>
<dbReference type="InterPro" id="IPR027417">
    <property type="entry name" value="P-loop_NTPase"/>
</dbReference>
<name>A0A6P1NC40_9PROT</name>
<dbReference type="SUPFAM" id="SSF52540">
    <property type="entry name" value="P-loop containing nucleoside triphosphate hydrolases"/>
    <property type="match status" value="1"/>
</dbReference>
<dbReference type="InterPro" id="IPR003593">
    <property type="entry name" value="AAA+_ATPase"/>
</dbReference>